<evidence type="ECO:0000256" key="7">
    <source>
        <dbReference type="ARBA" id="ARBA00032272"/>
    </source>
</evidence>
<dbReference type="OrthoDB" id="177518at2"/>
<dbReference type="PANTHER" id="PTHR11839:SF18">
    <property type="entry name" value="NUDIX HYDROLASE DOMAIN-CONTAINING PROTEIN"/>
    <property type="match status" value="1"/>
</dbReference>
<dbReference type="Gene3D" id="3.90.79.10">
    <property type="entry name" value="Nucleoside Triphosphate Pyrophosphohydrolase"/>
    <property type="match status" value="1"/>
</dbReference>
<comment type="cofactor">
    <cofactor evidence="2">
        <name>Mg(2+)</name>
        <dbReference type="ChEBI" id="CHEBI:18420"/>
    </cofactor>
</comment>
<dbReference type="Pfam" id="PF00293">
    <property type="entry name" value="NUDIX"/>
    <property type="match status" value="1"/>
</dbReference>
<accession>A0A857JI84</accession>
<dbReference type="EMBL" id="CP047656">
    <property type="protein sequence ID" value="QHJ10890.1"/>
    <property type="molecule type" value="Genomic_DNA"/>
</dbReference>
<keyword evidence="5 9" id="KW-0378">Hydrolase</keyword>
<evidence type="ECO:0000256" key="1">
    <source>
        <dbReference type="ARBA" id="ARBA00000847"/>
    </source>
</evidence>
<dbReference type="GO" id="GO:0016787">
    <property type="term" value="F:hydrolase activity"/>
    <property type="evidence" value="ECO:0007669"/>
    <property type="project" value="UniProtKB-KW"/>
</dbReference>
<evidence type="ECO:0000259" key="8">
    <source>
        <dbReference type="PROSITE" id="PS51462"/>
    </source>
</evidence>
<evidence type="ECO:0000313" key="10">
    <source>
        <dbReference type="Proteomes" id="UP000464524"/>
    </source>
</evidence>
<dbReference type="InterPro" id="IPR015797">
    <property type="entry name" value="NUDIX_hydrolase-like_dom_sf"/>
</dbReference>
<evidence type="ECO:0000256" key="4">
    <source>
        <dbReference type="ARBA" id="ARBA00016377"/>
    </source>
</evidence>
<organism evidence="9 10">
    <name type="scientific">Paraglaciecola mesophila</name>
    <dbReference type="NCBI Taxonomy" id="197222"/>
    <lineage>
        <taxon>Bacteria</taxon>
        <taxon>Pseudomonadati</taxon>
        <taxon>Pseudomonadota</taxon>
        <taxon>Gammaproteobacteria</taxon>
        <taxon>Alteromonadales</taxon>
        <taxon>Alteromonadaceae</taxon>
        <taxon>Paraglaciecola</taxon>
    </lineage>
</organism>
<dbReference type="PROSITE" id="PS51462">
    <property type="entry name" value="NUDIX"/>
    <property type="match status" value="1"/>
</dbReference>
<comment type="catalytic activity">
    <reaction evidence="1">
        <text>GDP-alpha-D-mannose + H2O = alpha-D-mannose 1-phosphate + GMP + 2 H(+)</text>
        <dbReference type="Rhea" id="RHEA:27978"/>
        <dbReference type="ChEBI" id="CHEBI:15377"/>
        <dbReference type="ChEBI" id="CHEBI:15378"/>
        <dbReference type="ChEBI" id="CHEBI:57527"/>
        <dbReference type="ChEBI" id="CHEBI:58115"/>
        <dbReference type="ChEBI" id="CHEBI:58409"/>
    </reaction>
</comment>
<dbReference type="GO" id="GO:0019693">
    <property type="term" value="P:ribose phosphate metabolic process"/>
    <property type="evidence" value="ECO:0007669"/>
    <property type="project" value="TreeGrafter"/>
</dbReference>
<dbReference type="PANTHER" id="PTHR11839">
    <property type="entry name" value="UDP/ADP-SUGAR PYROPHOSPHATASE"/>
    <property type="match status" value="1"/>
</dbReference>
<proteinExistence type="inferred from homology"/>
<dbReference type="SUPFAM" id="SSF55811">
    <property type="entry name" value="Nudix"/>
    <property type="match status" value="1"/>
</dbReference>
<gene>
    <name evidence="9" type="ORF">FX988_01112</name>
</gene>
<evidence type="ECO:0000256" key="6">
    <source>
        <dbReference type="ARBA" id="ARBA00032162"/>
    </source>
</evidence>
<protein>
    <recommendedName>
        <fullName evidence="4">GDP-mannose pyrophosphatase</fullName>
    </recommendedName>
    <alternativeName>
        <fullName evidence="6">GDP-mannose hydrolase</fullName>
    </alternativeName>
    <alternativeName>
        <fullName evidence="7">GDPMK</fullName>
    </alternativeName>
</protein>
<name>A0A857JI84_9ALTE</name>
<dbReference type="InterPro" id="IPR000086">
    <property type="entry name" value="NUDIX_hydrolase_dom"/>
</dbReference>
<dbReference type="KEGG" id="pmes:FX988_01112"/>
<dbReference type="GO" id="GO:0006753">
    <property type="term" value="P:nucleoside phosphate metabolic process"/>
    <property type="evidence" value="ECO:0007669"/>
    <property type="project" value="TreeGrafter"/>
</dbReference>
<dbReference type="Proteomes" id="UP000464524">
    <property type="component" value="Chromosome"/>
</dbReference>
<sequence length="180" mass="20629">MNDEIQTLATTVVYENKWMRLKEDKIRRSSGHQGVYSVVEKPDFVVILAVQDGYVHLVEQYRYPIKKRCWELPQGAWEENPDADHALLAAGELKEETGLIAKKMRYLGDQYLAYGFCNQMYHIYLATELTFTEIDLDPEEEGLITKKVTLTEFEEMILSGEIKDASTVNAYGLAKLKGVL</sequence>
<dbReference type="AlphaFoldDB" id="A0A857JI84"/>
<feature type="domain" description="Nudix hydrolase" evidence="8">
    <location>
        <begin position="39"/>
        <end position="170"/>
    </location>
</feature>
<dbReference type="CDD" id="cd24161">
    <property type="entry name" value="NUDIX_ADPRase_Ndx2"/>
    <property type="match status" value="1"/>
</dbReference>
<comment type="similarity">
    <text evidence="3">Belongs to the Nudix hydrolase family. NudK subfamily.</text>
</comment>
<dbReference type="GO" id="GO:0005829">
    <property type="term" value="C:cytosol"/>
    <property type="evidence" value="ECO:0007669"/>
    <property type="project" value="TreeGrafter"/>
</dbReference>
<evidence type="ECO:0000256" key="5">
    <source>
        <dbReference type="ARBA" id="ARBA00022801"/>
    </source>
</evidence>
<reference evidence="9 10" key="1">
    <citation type="submission" date="2019-12" db="EMBL/GenBank/DDBJ databases">
        <title>Genome sequencing and assembly of endphytes of Porphyra tenera.</title>
        <authorList>
            <person name="Park J.M."/>
            <person name="Shin R."/>
            <person name="Jo S.H."/>
        </authorList>
    </citation>
    <scope>NUCLEOTIDE SEQUENCE [LARGE SCALE GENOMIC DNA]</scope>
    <source>
        <strain evidence="9 10">GPM4</strain>
    </source>
</reference>
<keyword evidence="10" id="KW-1185">Reference proteome</keyword>
<dbReference type="RefSeq" id="WP_160178692.1">
    <property type="nucleotide sequence ID" value="NZ_CP047656.1"/>
</dbReference>
<evidence type="ECO:0000256" key="2">
    <source>
        <dbReference type="ARBA" id="ARBA00001946"/>
    </source>
</evidence>
<evidence type="ECO:0000313" key="9">
    <source>
        <dbReference type="EMBL" id="QHJ10890.1"/>
    </source>
</evidence>
<evidence type="ECO:0000256" key="3">
    <source>
        <dbReference type="ARBA" id="ARBA00007275"/>
    </source>
</evidence>